<reference evidence="1 2" key="1">
    <citation type="journal article" date="2022" name="bioRxiv">
        <title>The genome of the oomycete Peronosclerospora sorghi, a cosmopolitan pathogen of maize and sorghum, is inflated with dispersed pseudogenes.</title>
        <authorList>
            <person name="Fletcher K."/>
            <person name="Martin F."/>
            <person name="Isakeit T."/>
            <person name="Cavanaugh K."/>
            <person name="Magill C."/>
            <person name="Michelmore R."/>
        </authorList>
    </citation>
    <scope>NUCLEOTIDE SEQUENCE [LARGE SCALE GENOMIC DNA]</scope>
    <source>
        <strain evidence="1">P6</strain>
    </source>
</reference>
<evidence type="ECO:0000313" key="2">
    <source>
        <dbReference type="Proteomes" id="UP001163321"/>
    </source>
</evidence>
<protein>
    <submittedName>
        <fullName evidence="1">Uncharacterized protein</fullName>
    </submittedName>
</protein>
<dbReference type="Proteomes" id="UP001163321">
    <property type="component" value="Chromosome 11"/>
</dbReference>
<name>A0ACC0WM01_9STRA</name>
<sequence>MLFDSIKCILVSDPRISNLETETMKAVILTLLLATSVTAEDATSLKVHIESTGKHQVEERNQKALAKKQNMFYSMAHMKSTPWDAQPQEREAKCQDMCKLNDFWEFQEQRNCFSRPTDLCSVYKTGIASMDVVLTVAECACSNSSDA</sequence>
<gene>
    <name evidence="1" type="ORF">PsorP6_017732</name>
</gene>
<dbReference type="EMBL" id="CM047590">
    <property type="protein sequence ID" value="KAI9919331.1"/>
    <property type="molecule type" value="Genomic_DNA"/>
</dbReference>
<keyword evidence="2" id="KW-1185">Reference proteome</keyword>
<proteinExistence type="predicted"/>
<evidence type="ECO:0000313" key="1">
    <source>
        <dbReference type="EMBL" id="KAI9919331.1"/>
    </source>
</evidence>
<comment type="caution">
    <text evidence="1">The sequence shown here is derived from an EMBL/GenBank/DDBJ whole genome shotgun (WGS) entry which is preliminary data.</text>
</comment>
<accession>A0ACC0WM01</accession>
<organism evidence="1 2">
    <name type="scientific">Peronosclerospora sorghi</name>
    <dbReference type="NCBI Taxonomy" id="230839"/>
    <lineage>
        <taxon>Eukaryota</taxon>
        <taxon>Sar</taxon>
        <taxon>Stramenopiles</taxon>
        <taxon>Oomycota</taxon>
        <taxon>Peronosporomycetes</taxon>
        <taxon>Peronosporales</taxon>
        <taxon>Peronosporaceae</taxon>
        <taxon>Peronosclerospora</taxon>
    </lineage>
</organism>